<dbReference type="GO" id="GO:0000976">
    <property type="term" value="F:transcription cis-regulatory region binding"/>
    <property type="evidence" value="ECO:0007669"/>
    <property type="project" value="TreeGrafter"/>
</dbReference>
<dbReference type="PROSITE" id="PS50048">
    <property type="entry name" value="ZN2_CY6_FUNGAL_2"/>
    <property type="match status" value="1"/>
</dbReference>
<evidence type="ECO:0000313" key="5">
    <source>
        <dbReference type="Proteomes" id="UP000028545"/>
    </source>
</evidence>
<feature type="domain" description="Zn(2)-C6 fungal-type" evidence="3">
    <location>
        <begin position="16"/>
        <end position="44"/>
    </location>
</feature>
<dbReference type="Proteomes" id="UP000028545">
    <property type="component" value="Unassembled WGS sequence"/>
</dbReference>
<dbReference type="OrthoDB" id="5386330at2759"/>
<dbReference type="KEGG" id="sapo:SAPIO_CDS5321"/>
<evidence type="ECO:0000259" key="3">
    <source>
        <dbReference type="PROSITE" id="PS50048"/>
    </source>
</evidence>
<dbReference type="SUPFAM" id="SSF57701">
    <property type="entry name" value="Zn2/Cys6 DNA-binding domain"/>
    <property type="match status" value="1"/>
</dbReference>
<dbReference type="PANTHER" id="PTHR37534:SF48">
    <property type="entry name" value="FINGER DOMAIN PROTEIN, PUTATIVE-RELATED"/>
    <property type="match status" value="1"/>
</dbReference>
<organism evidence="4 5">
    <name type="scientific">Pseudallescheria apiosperma</name>
    <name type="common">Scedosporium apiospermum</name>
    <dbReference type="NCBI Taxonomy" id="563466"/>
    <lineage>
        <taxon>Eukaryota</taxon>
        <taxon>Fungi</taxon>
        <taxon>Dikarya</taxon>
        <taxon>Ascomycota</taxon>
        <taxon>Pezizomycotina</taxon>
        <taxon>Sordariomycetes</taxon>
        <taxon>Hypocreomycetidae</taxon>
        <taxon>Microascales</taxon>
        <taxon>Microascaceae</taxon>
        <taxon>Scedosporium</taxon>
    </lineage>
</organism>
<dbReference type="GeneID" id="27724393"/>
<gene>
    <name evidence="4" type="ORF">SAPIO_CDS5321</name>
</gene>
<dbReference type="OMA" id="CFERPYC"/>
<dbReference type="InterPro" id="IPR036864">
    <property type="entry name" value="Zn2-C6_fun-type_DNA-bd_sf"/>
</dbReference>
<dbReference type="RefSeq" id="XP_016642687.1">
    <property type="nucleotide sequence ID" value="XM_016787672.1"/>
</dbReference>
<evidence type="ECO:0000256" key="1">
    <source>
        <dbReference type="ARBA" id="ARBA00004123"/>
    </source>
</evidence>
<dbReference type="HOGENOM" id="CLU_021916_2_1_1"/>
<protein>
    <recommendedName>
        <fullName evidence="3">Zn(2)-C6 fungal-type domain-containing protein</fullName>
    </recommendedName>
</protein>
<dbReference type="VEuPathDB" id="FungiDB:SAPIO_CDS5321"/>
<dbReference type="AlphaFoldDB" id="A0A084G6C6"/>
<name>A0A084G6C6_PSEDA</name>
<keyword evidence="5" id="KW-1185">Reference proteome</keyword>
<sequence>MSLAPSPSNGPSKRWQCWECQRRRLVCDSQRPVCNKCKTAGITCPGYDDKKPLTWLAPGKVLARNRRKKNAAGNPSSSGQEVIIKGVTQVKSLTLIRMTAPNLPSTAAVARAYPVPTKILRTDLCDVVEAASFYSSYVIPRTLDALLVQDLPFLVTEIEMKNLPPLTLHGIVCISLGFRIHSLARGVNPDTVQHLWSRLYHHRGAAIRILNQDISGEDTRASNATISGLVVFLVQELQQSIDPNWKYHFEGAMELTKLRGGMLEICAETPCLKPVLTLLMMIGVFGNTTSPAEGQIAPEPHFQMIDEVAQIFETGGLTPIVCPKHIFFSIIRINNLRSQAAKGVLPRNSSRSTAEALLRDIESFSPSQWAETKDSYVEEWTLLGTIFQTSAALYCICSLQSVAVLPATIGMETIKASYRARHLQLLEEGMNNRRVTQTLLWPLVVAGVVAVGSGASLKTRAFVEHSLVALIWGYEVG</sequence>
<dbReference type="Pfam" id="PF11951">
    <property type="entry name" value="Fungal_trans_2"/>
    <property type="match status" value="1"/>
</dbReference>
<comment type="subcellular location">
    <subcellularLocation>
        <location evidence="1">Nucleus</location>
    </subcellularLocation>
</comment>
<dbReference type="GO" id="GO:0005634">
    <property type="term" value="C:nucleus"/>
    <property type="evidence" value="ECO:0007669"/>
    <property type="project" value="UniProtKB-SubCell"/>
</dbReference>
<keyword evidence="2" id="KW-0539">Nucleus</keyword>
<accession>A0A084G6C6</accession>
<dbReference type="GO" id="GO:0045944">
    <property type="term" value="P:positive regulation of transcription by RNA polymerase II"/>
    <property type="evidence" value="ECO:0007669"/>
    <property type="project" value="TreeGrafter"/>
</dbReference>
<comment type="caution">
    <text evidence="4">The sequence shown here is derived from an EMBL/GenBank/DDBJ whole genome shotgun (WGS) entry which is preliminary data.</text>
</comment>
<dbReference type="GO" id="GO:0008270">
    <property type="term" value="F:zinc ion binding"/>
    <property type="evidence" value="ECO:0007669"/>
    <property type="project" value="InterPro"/>
</dbReference>
<dbReference type="GO" id="GO:0000981">
    <property type="term" value="F:DNA-binding transcription factor activity, RNA polymerase II-specific"/>
    <property type="evidence" value="ECO:0007669"/>
    <property type="project" value="InterPro"/>
</dbReference>
<dbReference type="Pfam" id="PF00172">
    <property type="entry name" value="Zn_clus"/>
    <property type="match status" value="1"/>
</dbReference>
<evidence type="ECO:0000256" key="2">
    <source>
        <dbReference type="ARBA" id="ARBA00023242"/>
    </source>
</evidence>
<dbReference type="EMBL" id="JOWA01000098">
    <property type="protein sequence ID" value="KEZ42888.1"/>
    <property type="molecule type" value="Genomic_DNA"/>
</dbReference>
<reference evidence="4 5" key="1">
    <citation type="journal article" date="2014" name="Genome Announc.">
        <title>Draft genome sequence of the pathogenic fungus Scedosporium apiospermum.</title>
        <authorList>
            <person name="Vandeputte P."/>
            <person name="Ghamrawi S."/>
            <person name="Rechenmann M."/>
            <person name="Iltis A."/>
            <person name="Giraud S."/>
            <person name="Fleury M."/>
            <person name="Thornton C."/>
            <person name="Delhaes L."/>
            <person name="Meyer W."/>
            <person name="Papon N."/>
            <person name="Bouchara J.P."/>
        </authorList>
    </citation>
    <scope>NUCLEOTIDE SEQUENCE [LARGE SCALE GENOMIC DNA]</scope>
    <source>
        <strain evidence="4 5">IHEM 14462</strain>
    </source>
</reference>
<dbReference type="PANTHER" id="PTHR37534">
    <property type="entry name" value="TRANSCRIPTIONAL ACTIVATOR PROTEIN UGA3"/>
    <property type="match status" value="1"/>
</dbReference>
<proteinExistence type="predicted"/>
<evidence type="ECO:0000313" key="4">
    <source>
        <dbReference type="EMBL" id="KEZ42888.1"/>
    </source>
</evidence>
<dbReference type="InterPro" id="IPR001138">
    <property type="entry name" value="Zn2Cys6_DnaBD"/>
</dbReference>
<dbReference type="Gene3D" id="4.10.240.10">
    <property type="entry name" value="Zn(2)-C6 fungal-type DNA-binding domain"/>
    <property type="match status" value="1"/>
</dbReference>
<dbReference type="InterPro" id="IPR021858">
    <property type="entry name" value="Fun_TF"/>
</dbReference>